<dbReference type="InterPro" id="IPR011129">
    <property type="entry name" value="CSD"/>
</dbReference>
<comment type="subcellular location">
    <subcellularLocation>
        <location evidence="1 3">Cytoplasm</location>
    </subcellularLocation>
</comment>
<dbReference type="InterPro" id="IPR002059">
    <property type="entry name" value="CSP_DNA-bd"/>
</dbReference>
<sequence length="63" mass="7142">MEGTVKFFNESKGFGFIKPDDSSEDIFVHSTGLIDEIRENDKVEYDSERGKKGMNAVNVRVID</sequence>
<evidence type="ECO:0000256" key="2">
    <source>
        <dbReference type="ARBA" id="ARBA00022490"/>
    </source>
</evidence>
<dbReference type="PIRSF" id="PIRSF002599">
    <property type="entry name" value="Cold_shock_A"/>
    <property type="match status" value="1"/>
</dbReference>
<proteinExistence type="predicted"/>
<dbReference type="Gene3D" id="2.40.50.140">
    <property type="entry name" value="Nucleic acid-binding proteins"/>
    <property type="match status" value="1"/>
</dbReference>
<dbReference type="PROSITE" id="PS51857">
    <property type="entry name" value="CSD_2"/>
    <property type="match status" value="1"/>
</dbReference>
<dbReference type="OrthoDB" id="9805039at2"/>
<dbReference type="PRINTS" id="PR00050">
    <property type="entry name" value="COLDSHOCK"/>
</dbReference>
<evidence type="ECO:0000256" key="1">
    <source>
        <dbReference type="ARBA" id="ARBA00004496"/>
    </source>
</evidence>
<dbReference type="EMBL" id="MVDD01000002">
    <property type="protein sequence ID" value="PKQ64918.1"/>
    <property type="molecule type" value="Genomic_DNA"/>
</dbReference>
<dbReference type="InterPro" id="IPR012340">
    <property type="entry name" value="NA-bd_OB-fold"/>
</dbReference>
<accession>A0A2N3I3N7</accession>
<dbReference type="InterPro" id="IPR019844">
    <property type="entry name" value="CSD_CS"/>
</dbReference>
<dbReference type="InterPro" id="IPR050181">
    <property type="entry name" value="Cold_shock_domain"/>
</dbReference>
<dbReference type="SUPFAM" id="SSF50249">
    <property type="entry name" value="Nucleic acid-binding proteins"/>
    <property type="match status" value="1"/>
</dbReference>
<dbReference type="Proteomes" id="UP000233535">
    <property type="component" value="Unassembled WGS sequence"/>
</dbReference>
<dbReference type="RefSeq" id="WP_101260022.1">
    <property type="nucleotide sequence ID" value="NZ_MVDD01000002.1"/>
</dbReference>
<dbReference type="CDD" id="cd04458">
    <property type="entry name" value="CSP_CDS"/>
    <property type="match status" value="1"/>
</dbReference>
<evidence type="ECO:0000259" key="4">
    <source>
        <dbReference type="PROSITE" id="PS51857"/>
    </source>
</evidence>
<name>A0A2N3I3N7_9BACT</name>
<dbReference type="PANTHER" id="PTHR11544">
    <property type="entry name" value="COLD SHOCK DOMAIN CONTAINING PROTEINS"/>
    <property type="match status" value="1"/>
</dbReference>
<dbReference type="GO" id="GO:0003676">
    <property type="term" value="F:nucleic acid binding"/>
    <property type="evidence" value="ECO:0007669"/>
    <property type="project" value="InterPro"/>
</dbReference>
<dbReference type="PROSITE" id="PS00352">
    <property type="entry name" value="CSD_1"/>
    <property type="match status" value="1"/>
</dbReference>
<dbReference type="SMART" id="SM00357">
    <property type="entry name" value="CSP"/>
    <property type="match status" value="1"/>
</dbReference>
<gene>
    <name evidence="5" type="ORF">BZG02_03465</name>
</gene>
<dbReference type="GO" id="GO:0005829">
    <property type="term" value="C:cytosol"/>
    <property type="evidence" value="ECO:0007669"/>
    <property type="project" value="UniProtKB-ARBA"/>
</dbReference>
<evidence type="ECO:0000313" key="6">
    <source>
        <dbReference type="Proteomes" id="UP000233535"/>
    </source>
</evidence>
<dbReference type="Pfam" id="PF00313">
    <property type="entry name" value="CSD"/>
    <property type="match status" value="1"/>
</dbReference>
<dbReference type="AlphaFoldDB" id="A0A2N3I3N7"/>
<comment type="caution">
    <text evidence="5">The sequence shown here is derived from an EMBL/GenBank/DDBJ whole genome shotgun (WGS) entry which is preliminary data.</text>
</comment>
<keyword evidence="2" id="KW-0963">Cytoplasm</keyword>
<evidence type="ECO:0000256" key="3">
    <source>
        <dbReference type="RuleBase" id="RU000408"/>
    </source>
</evidence>
<keyword evidence="6" id="KW-1185">Reference proteome</keyword>
<evidence type="ECO:0000313" key="5">
    <source>
        <dbReference type="EMBL" id="PKQ64918.1"/>
    </source>
</evidence>
<dbReference type="InterPro" id="IPR012156">
    <property type="entry name" value="Cold_shock_CspA"/>
</dbReference>
<protein>
    <submittedName>
        <fullName evidence="5">Cold-shock protein</fullName>
    </submittedName>
</protein>
<reference evidence="5 6" key="1">
    <citation type="journal article" date="2017" name="Front. Microbiol.">
        <title>Labilibaculum manganireducens gen. nov., sp. nov. and Labilibaculum filiforme sp. nov., Novel Bacteroidetes Isolated from Subsurface Sediments of the Baltic Sea.</title>
        <authorList>
            <person name="Vandieken V."/>
            <person name="Marshall I.P."/>
            <person name="Niemann H."/>
            <person name="Engelen B."/>
            <person name="Cypionka H."/>
        </authorList>
    </citation>
    <scope>NUCLEOTIDE SEQUENCE [LARGE SCALE GENOMIC DNA]</scope>
    <source>
        <strain evidence="5 6">59.16B</strain>
    </source>
</reference>
<feature type="domain" description="CSD" evidence="4">
    <location>
        <begin position="1"/>
        <end position="61"/>
    </location>
</feature>
<organism evidence="5 6">
    <name type="scientific">Labilibaculum filiforme</name>
    <dbReference type="NCBI Taxonomy" id="1940526"/>
    <lineage>
        <taxon>Bacteria</taxon>
        <taxon>Pseudomonadati</taxon>
        <taxon>Bacteroidota</taxon>
        <taxon>Bacteroidia</taxon>
        <taxon>Marinilabiliales</taxon>
        <taxon>Marinifilaceae</taxon>
        <taxon>Labilibaculum</taxon>
    </lineage>
</organism>